<dbReference type="FunFam" id="1.25.40.10:FF:000090">
    <property type="entry name" value="Pentatricopeptide repeat-containing protein, chloroplastic"/>
    <property type="match status" value="1"/>
</dbReference>
<dbReference type="OrthoDB" id="1887476at2759"/>
<evidence type="ECO:0000313" key="3">
    <source>
        <dbReference type="Proteomes" id="UP000515151"/>
    </source>
</evidence>
<evidence type="ECO:0000313" key="9">
    <source>
        <dbReference type="RefSeq" id="XP_031388329.1"/>
    </source>
</evidence>
<evidence type="ECO:0000313" key="4">
    <source>
        <dbReference type="RefSeq" id="XP_031388324.1"/>
    </source>
</evidence>
<evidence type="ECO:0000313" key="6">
    <source>
        <dbReference type="RefSeq" id="XP_031388326.1"/>
    </source>
</evidence>
<keyword evidence="3" id="KW-1185">Reference proteome</keyword>
<evidence type="ECO:0000313" key="8">
    <source>
        <dbReference type="RefSeq" id="XP_031388328.1"/>
    </source>
</evidence>
<dbReference type="GO" id="GO:0009451">
    <property type="term" value="P:RNA modification"/>
    <property type="evidence" value="ECO:0007669"/>
    <property type="project" value="InterPro"/>
</dbReference>
<dbReference type="InterPro" id="IPR046960">
    <property type="entry name" value="PPR_At4g14850-like_plant"/>
</dbReference>
<dbReference type="InterPro" id="IPR002885">
    <property type="entry name" value="PPR_rpt"/>
</dbReference>
<keyword evidence="1" id="KW-0677">Repeat</keyword>
<dbReference type="RefSeq" id="XP_031388326.1">
    <property type="nucleotide sequence ID" value="XM_031532466.1"/>
</dbReference>
<evidence type="ECO:0000313" key="11">
    <source>
        <dbReference type="RefSeq" id="XP_031388331.1"/>
    </source>
</evidence>
<dbReference type="NCBIfam" id="TIGR00756">
    <property type="entry name" value="PPR"/>
    <property type="match status" value="7"/>
</dbReference>
<dbReference type="Pfam" id="PF20431">
    <property type="entry name" value="E_motif"/>
    <property type="match status" value="1"/>
</dbReference>
<feature type="repeat" description="PPR" evidence="2">
    <location>
        <begin position="634"/>
        <end position="668"/>
    </location>
</feature>
<dbReference type="RefSeq" id="XP_031388327.1">
    <property type="nucleotide sequence ID" value="XM_031532467.1"/>
</dbReference>
<dbReference type="Pfam" id="PF13041">
    <property type="entry name" value="PPR_2"/>
    <property type="match status" value="5"/>
</dbReference>
<evidence type="ECO:0000313" key="5">
    <source>
        <dbReference type="RefSeq" id="XP_031388325.1"/>
    </source>
</evidence>
<organism evidence="3 7">
    <name type="scientific">Punica granatum</name>
    <name type="common">Pomegranate</name>
    <dbReference type="NCBI Taxonomy" id="22663"/>
    <lineage>
        <taxon>Eukaryota</taxon>
        <taxon>Viridiplantae</taxon>
        <taxon>Streptophyta</taxon>
        <taxon>Embryophyta</taxon>
        <taxon>Tracheophyta</taxon>
        <taxon>Spermatophyta</taxon>
        <taxon>Magnoliopsida</taxon>
        <taxon>eudicotyledons</taxon>
        <taxon>Gunneridae</taxon>
        <taxon>Pentapetalae</taxon>
        <taxon>rosids</taxon>
        <taxon>malvids</taxon>
        <taxon>Myrtales</taxon>
        <taxon>Lythraceae</taxon>
        <taxon>Punica</taxon>
    </lineage>
</organism>
<dbReference type="RefSeq" id="XP_031388325.1">
    <property type="nucleotide sequence ID" value="XM_031532465.1"/>
</dbReference>
<proteinExistence type="predicted"/>
<protein>
    <submittedName>
        <fullName evidence="4 5">Pentatricopeptide repeat-containing protein At5g27110-like</fullName>
    </submittedName>
</protein>
<feature type="repeat" description="PPR" evidence="2">
    <location>
        <begin position="532"/>
        <end position="562"/>
    </location>
</feature>
<feature type="repeat" description="PPR" evidence="2">
    <location>
        <begin position="669"/>
        <end position="699"/>
    </location>
</feature>
<accession>A0A6P8CUC7</accession>
<feature type="repeat" description="PPR" evidence="2">
    <location>
        <begin position="226"/>
        <end position="260"/>
    </location>
</feature>
<dbReference type="InterPro" id="IPR011990">
    <property type="entry name" value="TPR-like_helical_dom_sf"/>
</dbReference>
<dbReference type="InterPro" id="IPR046848">
    <property type="entry name" value="E_motif"/>
</dbReference>
<reference evidence="4 5" key="2">
    <citation type="submission" date="2025-04" db="UniProtKB">
        <authorList>
            <consortium name="RefSeq"/>
        </authorList>
    </citation>
    <scope>IDENTIFICATION</scope>
    <source>
        <tissue evidence="4 5">Leaf</tissue>
    </source>
</reference>
<dbReference type="GO" id="GO:0003729">
    <property type="term" value="F:mRNA binding"/>
    <property type="evidence" value="ECO:0007669"/>
    <property type="project" value="UniProtKB-ARBA"/>
</dbReference>
<dbReference type="PANTHER" id="PTHR47926:SF482">
    <property type="entry name" value="PENTATRICOPEPTIDE REPEAT-CONTAINING PROTEIN CHLOROPLASTIC"/>
    <property type="match status" value="1"/>
</dbReference>
<dbReference type="AlphaFoldDB" id="A0A6P8CUC7"/>
<name>A0A6P8CUC7_PUNGR</name>
<evidence type="ECO:0000313" key="12">
    <source>
        <dbReference type="RefSeq" id="XP_031388332.1"/>
    </source>
</evidence>
<dbReference type="FunFam" id="1.25.40.10:FF:000682">
    <property type="entry name" value="Pentatricopeptide repeat-containing protein At3g16610"/>
    <property type="match status" value="1"/>
</dbReference>
<dbReference type="FunFam" id="1.25.40.10:FF:000073">
    <property type="entry name" value="Pentatricopeptide repeat-containing protein chloroplastic"/>
    <property type="match status" value="1"/>
</dbReference>
<reference evidence="3" key="1">
    <citation type="journal article" date="2020" name="Plant Biotechnol. J.">
        <title>The pomegranate (Punica granatum L.) draft genome dissects genetic divergence between soft- and hard-seeded cultivars.</title>
        <authorList>
            <person name="Luo X."/>
            <person name="Li H."/>
            <person name="Wu Z."/>
            <person name="Yao W."/>
            <person name="Zhao P."/>
            <person name="Cao D."/>
            <person name="Yu H."/>
            <person name="Li K."/>
            <person name="Poudel K."/>
            <person name="Zhao D."/>
            <person name="Zhang F."/>
            <person name="Xia X."/>
            <person name="Chen L."/>
            <person name="Wang Q."/>
            <person name="Jing D."/>
            <person name="Cao S."/>
        </authorList>
    </citation>
    <scope>NUCLEOTIDE SEQUENCE [LARGE SCALE GENOMIC DNA]</scope>
</reference>
<dbReference type="Gene3D" id="1.25.40.10">
    <property type="entry name" value="Tetratricopeptide repeat domain"/>
    <property type="match status" value="6"/>
</dbReference>
<feature type="repeat" description="PPR" evidence="2">
    <location>
        <begin position="125"/>
        <end position="159"/>
    </location>
</feature>
<dbReference type="PANTHER" id="PTHR47926">
    <property type="entry name" value="PENTATRICOPEPTIDE REPEAT-CONTAINING PROTEIN"/>
    <property type="match status" value="1"/>
</dbReference>
<dbReference type="Proteomes" id="UP000515151">
    <property type="component" value="Chromosome 3"/>
</dbReference>
<dbReference type="SUPFAM" id="SSF48452">
    <property type="entry name" value="TPR-like"/>
    <property type="match status" value="1"/>
</dbReference>
<dbReference type="RefSeq" id="XP_031388328.1">
    <property type="nucleotide sequence ID" value="XM_031532468.1"/>
</dbReference>
<sequence>MEALLASNCTLPRLPAQKSQTIKDPKDWNSLIKYHAKLKNDNAILSTYTHMESLRIVPDNTALPLVLKACSALNSVEIGKRIHSSVLGTELSEDVRVATALIDFYCKAGLLDHAKCVFDEMFERDIIAWNAILYGYVGAGQYEEAISLFSGMVEEGWKPNSRTIVALLLACKEAGKLKLGREIHGYCLRHGVFDMNLHVGTTLIGFYAKFDWKASCSVFDMMVVKNVVCWNAMITGYFEVGDYERALEVFVQLLWEGFEFDSITILLVAQACAECGSLELAMQSHQVAVKFGFLDDLCIVDALLNMYKALGRLDFACRLFEANMSPDVAFWNSMISVYIEFGKPEEALGLFLQMNDQGVRANERTIVIVLSSCSDFDGGLGIGKSLHAHAIKVGMKMDPYLGNEILHMYGELNCIEAAKKVFDRLKNHADVVSWNILIAGVAKSEKMKHVVWEIFLKMQSSVIKPNSHTIIPLLASCQDDTDLNMGRALHGYAIKDGIQIDTPLSTALTEMYMNCGDEVTARSLFNCCPSRDIISWNSLIASYIKNNQTHKALLLFQRMCSEVEPNSVTLINILSSCIHLADLSLGRCIHAYITRKESSFGLDLSLMNSLLTMYARCGSLENARKIFLSLSRRDVISWNALITGYGMHGRGHDAIFSFNQMLEDGFRPNKVTFVSVLSACSHSGLIDEGLQLFSSMSRNFNVSPELIHYGCVVDLLGRGGHLNEALHFIHSMPIEPDASLWRALLSACQVYSDTKLVEPVFEKLIELEPMNEGNYVLLSNIYASAGLWSEVRRVRKTIKEKGLRKPPGISWIVIRNVADFFTAGDRSHMKSDMIYEVLRSLLCLIKDAGYVPEFQWALLNEEN</sequence>
<feature type="repeat" description="PPR" evidence="2">
    <location>
        <begin position="430"/>
        <end position="465"/>
    </location>
</feature>
<evidence type="ECO:0000313" key="10">
    <source>
        <dbReference type="RefSeq" id="XP_031388330.1"/>
    </source>
</evidence>
<dbReference type="RefSeq" id="XP_031388332.1">
    <property type="nucleotide sequence ID" value="XM_031532472.1"/>
</dbReference>
<dbReference type="GeneID" id="116201288"/>
<dbReference type="RefSeq" id="XP_031388324.1">
    <property type="nucleotide sequence ID" value="XM_031532464.1"/>
</dbReference>
<dbReference type="RefSeq" id="XP_031388330.1">
    <property type="nucleotide sequence ID" value="XM_031532470.1"/>
</dbReference>
<feature type="repeat" description="PPR" evidence="2">
    <location>
        <begin position="94"/>
        <end position="124"/>
    </location>
</feature>
<dbReference type="RefSeq" id="XP_031388329.1">
    <property type="nucleotide sequence ID" value="XM_031532469.1"/>
</dbReference>
<feature type="repeat" description="PPR" evidence="2">
    <location>
        <begin position="327"/>
        <end position="361"/>
    </location>
</feature>
<gene>
    <name evidence="4 5 6 7 8 9 10 11 12" type="primary">LOC116201288</name>
</gene>
<dbReference type="RefSeq" id="XP_031388331.1">
    <property type="nucleotide sequence ID" value="XM_031532471.1"/>
</dbReference>
<evidence type="ECO:0000256" key="1">
    <source>
        <dbReference type="ARBA" id="ARBA00022737"/>
    </source>
</evidence>
<evidence type="ECO:0000256" key="2">
    <source>
        <dbReference type="PROSITE-ProRule" id="PRU00708"/>
    </source>
</evidence>
<dbReference type="PROSITE" id="PS51375">
    <property type="entry name" value="PPR"/>
    <property type="match status" value="8"/>
</dbReference>
<evidence type="ECO:0000313" key="7">
    <source>
        <dbReference type="RefSeq" id="XP_031388327.1"/>
    </source>
</evidence>